<feature type="compositionally biased region" description="Basic and acidic residues" evidence="12">
    <location>
        <begin position="2945"/>
        <end position="2971"/>
    </location>
</feature>
<reference evidence="14 15" key="1">
    <citation type="submission" date="2015-05" db="EMBL/GenBank/DDBJ databases">
        <title>Distinctive expansion of gene families associated with plant cell wall degradation and secondary metabolism in the genomes of grapevine trunk pathogens.</title>
        <authorList>
            <person name="Lawrence D.P."/>
            <person name="Travadon R."/>
            <person name="Rolshausen P.E."/>
            <person name="Baumgartner K."/>
        </authorList>
    </citation>
    <scope>NUCLEOTIDE SEQUENCE [LARGE SCALE GENOMIC DNA]</scope>
    <source>
        <strain evidence="14">UCRPC4</strain>
    </source>
</reference>
<dbReference type="PROSITE" id="PS50237">
    <property type="entry name" value="HECT"/>
    <property type="match status" value="1"/>
</dbReference>
<keyword evidence="14" id="KW-0436">Ligase</keyword>
<evidence type="ECO:0000313" key="14">
    <source>
        <dbReference type="EMBL" id="KKY22180.1"/>
    </source>
</evidence>
<dbReference type="GO" id="GO:0061630">
    <property type="term" value="F:ubiquitin protein ligase activity"/>
    <property type="evidence" value="ECO:0007669"/>
    <property type="project" value="UniProtKB-EC"/>
</dbReference>
<feature type="compositionally biased region" description="Acidic residues" evidence="12">
    <location>
        <begin position="2303"/>
        <end position="2312"/>
    </location>
</feature>
<dbReference type="Gene3D" id="3.90.1750.10">
    <property type="entry name" value="Hect, E3 ligase catalytic domains"/>
    <property type="match status" value="1"/>
</dbReference>
<feature type="region of interest" description="Disordered" evidence="12">
    <location>
        <begin position="2945"/>
        <end position="2979"/>
    </location>
</feature>
<dbReference type="UniPathway" id="UPA00143"/>
<feature type="compositionally biased region" description="Basic and acidic residues" evidence="12">
    <location>
        <begin position="2770"/>
        <end position="2812"/>
    </location>
</feature>
<feature type="compositionally biased region" description="Low complexity" evidence="12">
    <location>
        <begin position="2012"/>
        <end position="2034"/>
    </location>
</feature>
<feature type="region of interest" description="Disordered" evidence="12">
    <location>
        <begin position="2354"/>
        <end position="2470"/>
    </location>
</feature>
<evidence type="ECO:0000256" key="3">
    <source>
        <dbReference type="ARBA" id="ARBA00004906"/>
    </source>
</evidence>
<feature type="compositionally biased region" description="Low complexity" evidence="12">
    <location>
        <begin position="216"/>
        <end position="228"/>
    </location>
</feature>
<feature type="region of interest" description="Disordered" evidence="12">
    <location>
        <begin position="2849"/>
        <end position="2870"/>
    </location>
</feature>
<dbReference type="InterPro" id="IPR000569">
    <property type="entry name" value="HECT_dom"/>
</dbReference>
<dbReference type="Pfam" id="PF06012">
    <property type="entry name" value="DUF908"/>
    <property type="match status" value="1"/>
</dbReference>
<evidence type="ECO:0000256" key="1">
    <source>
        <dbReference type="ARBA" id="ARBA00000885"/>
    </source>
</evidence>
<dbReference type="GO" id="GO:0005737">
    <property type="term" value="C:cytoplasm"/>
    <property type="evidence" value="ECO:0007669"/>
    <property type="project" value="TreeGrafter"/>
</dbReference>
<evidence type="ECO:0000256" key="10">
    <source>
        <dbReference type="ARBA" id="ARBA00034494"/>
    </source>
</evidence>
<feature type="compositionally biased region" description="Polar residues" evidence="12">
    <location>
        <begin position="1481"/>
        <end position="1497"/>
    </location>
</feature>
<evidence type="ECO:0000256" key="8">
    <source>
        <dbReference type="ARBA" id="ARBA00022816"/>
    </source>
</evidence>
<feature type="region of interest" description="Disordered" evidence="12">
    <location>
        <begin position="2284"/>
        <end position="2342"/>
    </location>
</feature>
<evidence type="ECO:0000256" key="2">
    <source>
        <dbReference type="ARBA" id="ARBA00004123"/>
    </source>
</evidence>
<dbReference type="Pfam" id="PF06025">
    <property type="entry name" value="DUF913"/>
    <property type="match status" value="1"/>
</dbReference>
<evidence type="ECO:0000256" key="6">
    <source>
        <dbReference type="ARBA" id="ARBA00022679"/>
    </source>
</evidence>
<dbReference type="SUPFAM" id="SSF56204">
    <property type="entry name" value="Hect, E3 ligase catalytic domain"/>
    <property type="match status" value="1"/>
</dbReference>
<dbReference type="EC" id="2.3.2.26" evidence="4"/>
<name>A0A0G2H005_PHACM</name>
<evidence type="ECO:0000256" key="12">
    <source>
        <dbReference type="SAM" id="MobiDB-lite"/>
    </source>
</evidence>
<keyword evidence="5" id="KW-0813">Transport</keyword>
<feature type="compositionally biased region" description="Acidic residues" evidence="12">
    <location>
        <begin position="2331"/>
        <end position="2342"/>
    </location>
</feature>
<feature type="region of interest" description="Disordered" evidence="12">
    <location>
        <begin position="120"/>
        <end position="186"/>
    </location>
</feature>
<dbReference type="GO" id="GO:0016874">
    <property type="term" value="F:ligase activity"/>
    <property type="evidence" value="ECO:0007669"/>
    <property type="project" value="UniProtKB-KW"/>
</dbReference>
<keyword evidence="9" id="KW-0539">Nucleus</keyword>
<evidence type="ECO:0000256" key="11">
    <source>
        <dbReference type="PROSITE-ProRule" id="PRU00104"/>
    </source>
</evidence>
<dbReference type="OrthoDB" id="8068875at2759"/>
<proteinExistence type="inferred from homology"/>
<dbReference type="Gene3D" id="3.30.2160.10">
    <property type="entry name" value="Hect, E3 ligase catalytic domain"/>
    <property type="match status" value="1"/>
</dbReference>
<dbReference type="PANTHER" id="PTHR11254">
    <property type="entry name" value="HECT DOMAIN UBIQUITIN-PROTEIN LIGASE"/>
    <property type="match status" value="1"/>
</dbReference>
<evidence type="ECO:0000256" key="4">
    <source>
        <dbReference type="ARBA" id="ARBA00012485"/>
    </source>
</evidence>
<gene>
    <name evidence="14" type="ORF">UCRPC4_g03368</name>
</gene>
<dbReference type="InterPro" id="IPR035983">
    <property type="entry name" value="Hect_E3_ubiquitin_ligase"/>
</dbReference>
<dbReference type="GO" id="GO:0006511">
    <property type="term" value="P:ubiquitin-dependent protein catabolic process"/>
    <property type="evidence" value="ECO:0007669"/>
    <property type="project" value="TreeGrafter"/>
</dbReference>
<feature type="region of interest" description="Disordered" evidence="12">
    <location>
        <begin position="1995"/>
        <end position="2038"/>
    </location>
</feature>
<evidence type="ECO:0000313" key="15">
    <source>
        <dbReference type="Proteomes" id="UP000053317"/>
    </source>
</evidence>
<dbReference type="Pfam" id="PF00632">
    <property type="entry name" value="HECT"/>
    <property type="match status" value="1"/>
</dbReference>
<evidence type="ECO:0000256" key="7">
    <source>
        <dbReference type="ARBA" id="ARBA00022786"/>
    </source>
</evidence>
<dbReference type="GO" id="GO:0005634">
    <property type="term" value="C:nucleus"/>
    <property type="evidence" value="ECO:0007669"/>
    <property type="project" value="UniProtKB-SubCell"/>
</dbReference>
<dbReference type="Proteomes" id="UP000053317">
    <property type="component" value="Unassembled WGS sequence"/>
</dbReference>
<dbReference type="Pfam" id="PF14377">
    <property type="entry name" value="UBM"/>
    <property type="match status" value="3"/>
</dbReference>
<feature type="region of interest" description="Disordered" evidence="12">
    <location>
        <begin position="636"/>
        <end position="680"/>
    </location>
</feature>
<feature type="region of interest" description="Disordered" evidence="12">
    <location>
        <begin position="1527"/>
        <end position="1582"/>
    </location>
</feature>
<dbReference type="PANTHER" id="PTHR11254:SF67">
    <property type="entry name" value="E3 UBIQUITIN-PROTEIN LIGASE HUWE1"/>
    <property type="match status" value="1"/>
</dbReference>
<keyword evidence="15" id="KW-1185">Reference proteome</keyword>
<dbReference type="FunFam" id="3.30.2410.10:FF:000004">
    <property type="entry name" value="E3 ubiquitin-protein ligase HUWE1, variant"/>
    <property type="match status" value="1"/>
</dbReference>
<feature type="compositionally biased region" description="Polar residues" evidence="12">
    <location>
        <begin position="171"/>
        <end position="186"/>
    </location>
</feature>
<reference evidence="14 15" key="2">
    <citation type="submission" date="2015-05" db="EMBL/GenBank/DDBJ databases">
        <authorList>
            <person name="Morales-Cruz A."/>
            <person name="Amrine K.C."/>
            <person name="Cantu D."/>
        </authorList>
    </citation>
    <scope>NUCLEOTIDE SEQUENCE [LARGE SCALE GENOMIC DNA]</scope>
    <source>
        <strain evidence="14">UCRPC4</strain>
    </source>
</reference>
<dbReference type="InterPro" id="IPR010314">
    <property type="entry name" value="E3_Ub_ligase_DUF913"/>
</dbReference>
<feature type="active site" description="Glycyl thioester intermediate" evidence="11">
    <location>
        <position position="3928"/>
    </location>
</feature>
<feature type="compositionally biased region" description="Low complexity" evidence="12">
    <location>
        <begin position="2813"/>
        <end position="2825"/>
    </location>
</feature>
<feature type="compositionally biased region" description="Acidic residues" evidence="12">
    <location>
        <begin position="2434"/>
        <end position="2470"/>
    </location>
</feature>
<dbReference type="InterPro" id="IPR025527">
    <property type="entry name" value="HUWE1/Rev1_UBM"/>
</dbReference>
<feature type="region of interest" description="Disordered" evidence="12">
    <location>
        <begin position="3247"/>
        <end position="3298"/>
    </location>
</feature>
<dbReference type="GO" id="GO:0051028">
    <property type="term" value="P:mRNA transport"/>
    <property type="evidence" value="ECO:0007669"/>
    <property type="project" value="UniProtKB-KW"/>
</dbReference>
<feature type="region of interest" description="Disordered" evidence="12">
    <location>
        <begin position="3023"/>
        <end position="3048"/>
    </location>
</feature>
<feature type="region of interest" description="Disordered" evidence="12">
    <location>
        <begin position="2770"/>
        <end position="2825"/>
    </location>
</feature>
<feature type="compositionally biased region" description="Acidic residues" evidence="12">
    <location>
        <begin position="2393"/>
        <end position="2427"/>
    </location>
</feature>
<feature type="compositionally biased region" description="Low complexity" evidence="12">
    <location>
        <begin position="661"/>
        <end position="675"/>
    </location>
</feature>
<comment type="subcellular location">
    <subcellularLocation>
        <location evidence="2">Nucleus</location>
    </subcellularLocation>
</comment>
<evidence type="ECO:0000259" key="13">
    <source>
        <dbReference type="PROSITE" id="PS50237"/>
    </source>
</evidence>
<comment type="caution">
    <text evidence="14">The sequence shown here is derived from an EMBL/GenBank/DDBJ whole genome shotgun (WGS) entry which is preliminary data.</text>
</comment>
<comment type="pathway">
    <text evidence="3">Protein modification; protein ubiquitination.</text>
</comment>
<feature type="region of interest" description="Disordered" evidence="12">
    <location>
        <begin position="1905"/>
        <end position="1939"/>
    </location>
</feature>
<feature type="domain" description="HECT" evidence="13">
    <location>
        <begin position="3625"/>
        <end position="3961"/>
    </location>
</feature>
<feature type="region of interest" description="Disordered" evidence="12">
    <location>
        <begin position="201"/>
        <end position="255"/>
    </location>
</feature>
<feature type="region of interest" description="Disordered" evidence="12">
    <location>
        <begin position="1390"/>
        <end position="1411"/>
    </location>
</feature>
<feature type="compositionally biased region" description="Acidic residues" evidence="12">
    <location>
        <begin position="2354"/>
        <end position="2375"/>
    </location>
</feature>
<dbReference type="FunFam" id="3.30.2160.10:FF:000001">
    <property type="entry name" value="E3 ubiquitin-protein ligase NEDD4-like"/>
    <property type="match status" value="1"/>
</dbReference>
<organism evidence="14 15">
    <name type="scientific">Phaeomoniella chlamydospora</name>
    <name type="common">Phaeoacremonium chlamydosporum</name>
    <dbReference type="NCBI Taxonomy" id="158046"/>
    <lineage>
        <taxon>Eukaryota</taxon>
        <taxon>Fungi</taxon>
        <taxon>Dikarya</taxon>
        <taxon>Ascomycota</taxon>
        <taxon>Pezizomycotina</taxon>
        <taxon>Eurotiomycetes</taxon>
        <taxon>Chaetothyriomycetidae</taxon>
        <taxon>Phaeomoniellales</taxon>
        <taxon>Phaeomoniellaceae</taxon>
        <taxon>Phaeomoniella</taxon>
    </lineage>
</organism>
<dbReference type="InterPro" id="IPR050409">
    <property type="entry name" value="E3_ubiq-protein_ligase"/>
</dbReference>
<keyword evidence="8" id="KW-0509">mRNA transport</keyword>
<dbReference type="CDD" id="cd00078">
    <property type="entry name" value="HECTc"/>
    <property type="match status" value="1"/>
</dbReference>
<sequence>MGRIKKVASSKHGATVSPAILTFTEKLVSLPLPELPSHLQNFPRRWPFPRGDLYHWIDVLDRFDSILERFIKHYDLQSPQTRPFNNSFLESEHGGNLQQYGFGPQGDELLVDKVQRISSPSRYLPSTPKQVGPTGAPKTPKGKDRATRSSGSNSDQTSVAGLNDIALLDHSPSNSTTGATKSTSSDWMNDCTTVEVVVEKPAAGDEPAFDNEIPDTPTRTSPLRRSTTMGSSVQGLPANDLSRSPKPAQTTPDTGTIKLTIGADEIRQSSVEEVVAKYIPELPPSAHYELLNKVLVSKAILTSRETRQFRIAIQLLAVSNLSYIYPEHLFHSKVLQYESELPKRLQLISQLAELLARGSLDSDLPVYLQTLAFTTLRALAKHKARINDILTALSINVNHGVLMSATRKGLTDMEHDNDATDNDEGDEWREALFSLLHTLVLMSPPPSRSGDSFVPASMIMSYVDVLNLRTEKAQRVYLRILEFFETFCHTVKDGINFLSSNRAVEAVTDLVAFEVDNSLQQVQAGKGLAEEFRSISTDYRIPYFHQQTIRFILPFIDGVIVQSGTAGDRILRNLIDSPALLAAFKSILEHGQEFGSHVWSSVVKVTSSFLHNEPTSYTVLAEADLPQTFLASIGAPIPPRPTPVSEQSQQTEDESRSENADMTMSDQDSDTSQDSTSEREPRLVHALENIGGANVKILPSAEAIANVSQAFSAICLTTTGYNHFRSSGALSIFFDVFQSPAHVKSLTEANYLQSIGNTFDELARHHPGLRMDILSCLIVMVAKLRLLGKFKTLEIGAGIKLWTEDASGKLEVAGGKEALWAESCTFDLESTGSDYQITLPNSDKLNVEPAGKFSHPEVSTVTDDEKDNNGLAISDFISPVMWILLGFFENQSLCSSFVEYGGGELILDIAAAPSLPFDLSQDGNVGGAPLDVAHVIHMMADTKAHVIVPSLMNRLLACVEKLEPFSKGQPRGLTSFFEPLISSNANSNGDHQWVLDNATKVVRHLASTLNLTRIFHEVYSNPMYHTRQSQQPSPFSSVNLVDRYTELCRRLGEVQAACVREAITLQAKTPREWREETRLKDFATGIEEADKMLGLVRIPTERLLNDSEENRSIPATSNTSEDKGNVLEERLQKDKSSAAFVNVKALRSLLSQTPYTVTQFFEALAVGLVPKRRMDTVARQNMTEVADAMAKALVSQLEPPFFDSESEFSDTEEYRKYQFAYLIVILASLLVVVLDSHSTSPQPMATTSILASLRKAGGMERVRSLGEKFYEEARSREQPKLEESSKPLTPSVMDIALSGLKMVLEFFSVLASSKTVVETTQATALKSPDRDRPYWFVPSQLLLELRMDAVPLVRKIWSDTGFINRVTKNTVEVLIFALRHIMEGDSEGEALKAADHTPQTPSPSRRTFVPGRERLAYLRDRGYDEALAREALFRCNNSRDTSEDYCLAYRRNSRVPRNPVPPGEFETSTPDSRSTPRRESSAMSLSRSDSNQAQPLPTNAAPLLRDLLNLTTGMNLPEAATQEAELLSDSANGTNTDSTDDSGPQMAMSLDNILNPGRPTGENSPPTRPTEVSEPTTQARSAGFITIEDLEAQRTEIRSDLVEHCLEVLNTHYEVAFELSELVRAASKRLRIGDKSDFQSNFGSVLVSTLVSTQSDLDTQEGSQTAGKKVAAHAHLLAFLIQDKDFYAECLDSLKDSFPNLLGFIKITQASGSKAKEVASPWVARVLLIIERMLSDDAEPAEISWNSDSPDSEPVGDVVNKNIVTMEEKKQLFDAIIDILPSVGKDSILALSIVRVLAILTRERSVATMLGEKRNIQRLFLMIKQLGSDSNERVQATFMIVLRHIIEDDEVIRQIMRSEIIATFETRSHGRQIDTTAYVRQLYHLVLRSPRIFVEVTSEKLKIPQYDRRQRPQTLALKDQPKEGPSSTTLGNDSDRPTADQAVETTELGVADDTDTKPKSSLKVPVVEHPDGVIHYLLSELMSYKDVEDKNPIQVSTDKEDNVDPASDTDSDSAPIDTPFPRSQSSSPAPAASNKPEKAVFKADEHPIYLYRCFLLQCLTELLHSYNRTKIEFVSFSRRADPSATTPSKARSGVLNYLLHCLIPMKSLTHDDSYHYKKRQAISDWAMRVVIALCSKTGELGSASTRDRFWNSQRINDNDDEEELNFVREFVLQHAMKAFKEANSSTEPLDGKYAKMLGLAELFNKLLAKPALAEGEVGSNNNSYKTIGKMMFQKNFISILTASIADLDLSFSGSKRLAKSILKPLEQLATTALQLSLHSDTTIISPLGQTEQDEISSASSVSEMDDEREETPDLFRNSALGMMDPNREDMSESEDDEDDEHEMYDEDYDDEMEYEEELGPGDGEVVSDEDVDEMDGPGPIEGLPGDVPLDLELVMEDEDDVSEDEDDDDDVSDDDDDEEIEMDEDDAILAGEINGDDENASLADDDGDIEWESDNEDEVDGDLDPDDDEADIDDVVDQAASLAPGGPDFGNNDLLNIVHHFHPMRDVAREVQEEIDEDDDIDNSEGEGEGEDLDENDEDAHYHTLEEILDDDESAPWAWDDDIPPPIMRYSRHHHHHHHHHFRAGQPAFTAFGGATRGLPIGALGRSRHPPSGPRGNDDGINPLLERPGDAIGAPTGSMSALDLGLGSGLMISSGPGTGDMFEMIMQAVQRGDSRVEMSQSNGRFDIRFDGMPHEFRNLIRGAPPSTPHTTNTNKDDPIRAIKFNAVLTVVRWQEEAKLLYGGTFLEKTQRVINSVLKALVPEAIEETKARQKLEEEARKREEEERERERQERMAREEAERKRKEEEEREAAARATAEAEATAAAAAVNNEEAIDGDEPMQDAQAAADALPGPISDEPVSATDEQPTPRVYTTIRGRQLDITDLAIDPEFLEELPEEIREEVIMQQYAEQRHQAQEQGQPPTEINSDFLDALPDEIREELLQQEAAERRRRERDAARRRVTEADGPARAEEMDPDSFMASLDPSLRRSILADQPEEIIAGLAPEFAAEARQLFQTQLRHMTRAGLSREPRPHQGSAERQPPKEQKKQVVQMVDKAGVATLLRLMFMPQSPSSRTSLHNVLHVICEHRQTRGEVISLILLILQEGTADITAIERSLAHLSLRARTPTAQKTPQPLKRTLSMQPAQASNEVTPIMIVQQCLSALEYLTSYNPHIAPVFLRELDSPASRSKSNKKGKGKETRASKYALNSLLSLLDRSLITDNASCMETLSSLLQEITKPLPWLLKKEKTEDTSKFSGEAPESSEQQLTSAAAEESNAGDTAMTEATPLPSTQVSEGGAHESTPVVDVAGSAHSAKDADKMVEEAKPKRLFEPPAVPEQNLRLVVGVLAARECNSKIFRDTLSSISYLSNLPGAKEIFGKELINQAQTLSQTIIPNLDELSQTLQKAQTGPELHGLAVEKFTTPSSEQTKFLRVLTALDYLFDPKRDENKDKSESEIAQDKEDLLASLYERSSFGPVWSKLSECLTIIRQKEGMMSVATILLPLIESLMVVCKNTSLKNVTVSRSIRERSVQSPAPDSGIENLFYNFTEEHRKIMNELVRINPKLMSGSFSLLVKNPKVLEFDNKRNYFTRQLHSRAREARHPQPPLQLSVRRDQVFLDSFKSLYFKSAEEMKYGKLSIRFHGEEGVDAGGVTREWFQVLARGMFNPDYALFIPVASDRTTFHPNRLSGVNNEHLMFFKFIGRIIGKALYEGRVLDCHFSRAVYKCILGKSVSIKDMETLDLDYYKSLVWMLENDITDIITETFSVETDDFGEAKTIDLIENGHNIPVTEENKQEYVQLVVEYRLTGSVNEQLEHFLKGFHDIIPAELISIFNEQELELLISGLPDIDVDDWRANTEYHNYSASSQQIQWFWRAVRSFDKEEQAKLLQFVTGTSKVPLNGFKELEGMNGFSRFNIHKDYGNKDRLPSSHTCFNQLDLPEYDSYDTLRQRLHMAMTTGSEYFGFA</sequence>
<protein>
    <recommendedName>
        <fullName evidence="4">HECT-type E3 ubiquitin transferase</fullName>
        <ecNumber evidence="4">2.3.2.26</ecNumber>
    </recommendedName>
</protein>
<accession>A0A0G2H005</accession>
<dbReference type="SMART" id="SM00119">
    <property type="entry name" value="HECTc"/>
    <property type="match status" value="1"/>
</dbReference>
<feature type="region of interest" description="Disordered" evidence="12">
    <location>
        <begin position="2605"/>
        <end position="2624"/>
    </location>
</feature>
<dbReference type="Gene3D" id="3.30.2410.10">
    <property type="entry name" value="Hect, E3 ligase catalytic domain"/>
    <property type="match status" value="1"/>
</dbReference>
<keyword evidence="7 11" id="KW-0833">Ubl conjugation pathway</keyword>
<dbReference type="FunFam" id="3.90.1750.10:FF:000003">
    <property type="entry name" value="E3 ubiquitin-protein ligase UPL1"/>
    <property type="match status" value="1"/>
</dbReference>
<feature type="compositionally biased region" description="Polar residues" evidence="12">
    <location>
        <begin position="148"/>
        <end position="160"/>
    </location>
</feature>
<feature type="region of interest" description="Disordered" evidence="12">
    <location>
        <begin position="2513"/>
        <end position="2537"/>
    </location>
</feature>
<dbReference type="EMBL" id="LCWF01000079">
    <property type="protein sequence ID" value="KKY22180.1"/>
    <property type="molecule type" value="Genomic_DNA"/>
</dbReference>
<comment type="catalytic activity">
    <reaction evidence="1">
        <text>S-ubiquitinyl-[E2 ubiquitin-conjugating enzyme]-L-cysteine + [acceptor protein]-L-lysine = [E2 ubiquitin-conjugating enzyme]-L-cysteine + N(6)-ubiquitinyl-[acceptor protein]-L-lysine.</text>
        <dbReference type="EC" id="2.3.2.26"/>
    </reaction>
</comment>
<feature type="region of interest" description="Disordered" evidence="12">
    <location>
        <begin position="1453"/>
        <end position="1498"/>
    </location>
</feature>
<dbReference type="GO" id="GO:0000209">
    <property type="term" value="P:protein polyubiquitination"/>
    <property type="evidence" value="ECO:0007669"/>
    <property type="project" value="TreeGrafter"/>
</dbReference>
<evidence type="ECO:0000256" key="5">
    <source>
        <dbReference type="ARBA" id="ARBA00022448"/>
    </source>
</evidence>
<keyword evidence="6" id="KW-0808">Transferase</keyword>
<comment type="similarity">
    <text evidence="10">Belongs to the UPL family. TOM1/PTR1 subfamily.</text>
</comment>
<evidence type="ECO:0000256" key="9">
    <source>
        <dbReference type="ARBA" id="ARBA00023242"/>
    </source>
</evidence>
<feature type="compositionally biased region" description="Polar residues" evidence="12">
    <location>
        <begin position="2284"/>
        <end position="2302"/>
    </location>
</feature>
<dbReference type="InterPro" id="IPR010309">
    <property type="entry name" value="E3_Ub_ligase_DUF908"/>
</dbReference>